<dbReference type="RefSeq" id="WP_245415436.1">
    <property type="nucleotide sequence ID" value="NZ_QGTR01000006.1"/>
</dbReference>
<dbReference type="GO" id="GO:0055085">
    <property type="term" value="P:transmembrane transport"/>
    <property type="evidence" value="ECO:0007669"/>
    <property type="project" value="InterPro"/>
</dbReference>
<keyword evidence="2 7" id="KW-0813">Transport</keyword>
<evidence type="ECO:0000256" key="1">
    <source>
        <dbReference type="ARBA" id="ARBA00004651"/>
    </source>
</evidence>
<feature type="domain" description="ABC transmembrane type-1" evidence="8">
    <location>
        <begin position="311"/>
        <end position="517"/>
    </location>
</feature>
<evidence type="ECO:0000256" key="7">
    <source>
        <dbReference type="RuleBase" id="RU363032"/>
    </source>
</evidence>
<dbReference type="CDD" id="cd06261">
    <property type="entry name" value="TM_PBP2"/>
    <property type="match status" value="2"/>
</dbReference>
<evidence type="ECO:0000313" key="9">
    <source>
        <dbReference type="EMBL" id="PWV97810.1"/>
    </source>
</evidence>
<dbReference type="PROSITE" id="PS50928">
    <property type="entry name" value="ABC_TM1"/>
    <property type="match status" value="2"/>
</dbReference>
<evidence type="ECO:0000256" key="4">
    <source>
        <dbReference type="ARBA" id="ARBA00022692"/>
    </source>
</evidence>
<dbReference type="FunFam" id="1.10.3720.10:FF:000088">
    <property type="entry name" value="Iron(III) ABC transporter, permease protein"/>
    <property type="match status" value="1"/>
</dbReference>
<comment type="subcellular location">
    <subcellularLocation>
        <location evidence="1 7">Cell membrane</location>
        <topology evidence="1 7">Multi-pass membrane protein</topology>
    </subcellularLocation>
</comment>
<comment type="caution">
    <text evidence="9">The sequence shown here is derived from an EMBL/GenBank/DDBJ whole genome shotgun (WGS) entry which is preliminary data.</text>
</comment>
<evidence type="ECO:0000313" key="10">
    <source>
        <dbReference type="Proteomes" id="UP000246352"/>
    </source>
</evidence>
<feature type="transmembrane region" description="Helical" evidence="7">
    <location>
        <begin position="442"/>
        <end position="463"/>
    </location>
</feature>
<dbReference type="Proteomes" id="UP000246352">
    <property type="component" value="Unassembled WGS sequence"/>
</dbReference>
<feature type="transmembrane region" description="Helical" evidence="7">
    <location>
        <begin position="346"/>
        <end position="373"/>
    </location>
</feature>
<reference evidence="9 10" key="1">
    <citation type="submission" date="2018-05" db="EMBL/GenBank/DDBJ databases">
        <title>Genomic Encyclopedia of Type Strains, Phase IV (KMG-IV): sequencing the most valuable type-strain genomes for metagenomic binning, comparative biology and taxonomic classification.</title>
        <authorList>
            <person name="Goeker M."/>
        </authorList>
    </citation>
    <scope>NUCLEOTIDE SEQUENCE [LARGE SCALE GENOMIC DNA]</scope>
    <source>
        <strain evidence="9 10">DSM 16791</strain>
    </source>
</reference>
<dbReference type="SUPFAM" id="SSF161098">
    <property type="entry name" value="MetI-like"/>
    <property type="match status" value="2"/>
</dbReference>
<proteinExistence type="inferred from homology"/>
<protein>
    <submittedName>
        <fullName evidence="9">Iron(III) transport system permease protein</fullName>
    </submittedName>
</protein>
<feature type="transmembrane region" description="Helical" evidence="7">
    <location>
        <begin position="72"/>
        <end position="90"/>
    </location>
</feature>
<feature type="transmembrane region" description="Helical" evidence="7">
    <location>
        <begin position="178"/>
        <end position="201"/>
    </location>
</feature>
<dbReference type="PANTHER" id="PTHR30183:SF2">
    <property type="entry name" value="IRON UTILIZATION PROTEIN"/>
    <property type="match status" value="1"/>
</dbReference>
<feature type="transmembrane region" description="Helical" evidence="7">
    <location>
        <begin position="499"/>
        <end position="522"/>
    </location>
</feature>
<feature type="transmembrane region" description="Helical" evidence="7">
    <location>
        <begin position="221"/>
        <end position="239"/>
    </location>
</feature>
<gene>
    <name evidence="9" type="ORF">DFR52_106335</name>
</gene>
<feature type="transmembrane region" description="Helical" evidence="7">
    <location>
        <begin position="122"/>
        <end position="141"/>
    </location>
</feature>
<dbReference type="Pfam" id="PF00528">
    <property type="entry name" value="BPD_transp_1"/>
    <property type="match status" value="1"/>
</dbReference>
<sequence>MICLAPIAAVALAALSGNLDTWNSLMATVLPRYALTTLQLVIIVGIGTALIGTSTAWLVTTCAFPFRRTFEITLALPLAFPAYVLAYAYTDLLDFPGPLQTWLRSLTGWGPQDYWFPEVRSLGGAAAMLICVLYPYVYLLARAAFIRQSPTAYFAARTLGHTPWQAFIRVSMPMARPAIAGGVILALMETIADFGTVAHFGVQTFATGIYSAWFSMGDRMAASQLAMCLLTVALVFALLERAQRGLARRHPAGSRNETMVRHTLGGWRGAAAFLACALPVAVGFVVPLIVLMHMAIVSGKSPFTARYLDYVANSLTLASIAGVITVAAAIAVGFCARIAPSRAARFAAASAGIGYAIPGGVIAVGLLVPFAALDNAIDAWARGHLGLSTGLFFTGSIGLLIVAYAVRFIASALGAFDTGISGIKPNIDAAARTLGRSSGRMLIEVHLPLLRPSLLTALLIVFVDVMKELPATLIMRPFNFDTLAVQAYRLASDERLNEAALPSLMILAFGLLPVVLLCHTIGRSGRAATPLRTRSMAYLPSA</sequence>
<keyword evidence="3" id="KW-1003">Cell membrane</keyword>
<keyword evidence="10" id="KW-1185">Reference proteome</keyword>
<dbReference type="PANTHER" id="PTHR30183">
    <property type="entry name" value="MOLYBDENUM TRANSPORT SYSTEM PERMEASE PROTEIN MODB"/>
    <property type="match status" value="1"/>
</dbReference>
<keyword evidence="4 7" id="KW-0812">Transmembrane</keyword>
<dbReference type="GO" id="GO:0005886">
    <property type="term" value="C:plasma membrane"/>
    <property type="evidence" value="ECO:0007669"/>
    <property type="project" value="UniProtKB-SubCell"/>
</dbReference>
<feature type="transmembrane region" description="Helical" evidence="7">
    <location>
        <begin position="40"/>
        <end position="60"/>
    </location>
</feature>
<evidence type="ECO:0000256" key="6">
    <source>
        <dbReference type="ARBA" id="ARBA00023136"/>
    </source>
</evidence>
<keyword evidence="5 7" id="KW-1133">Transmembrane helix</keyword>
<feature type="transmembrane region" description="Helical" evidence="7">
    <location>
        <begin position="385"/>
        <end position="406"/>
    </location>
</feature>
<dbReference type="InterPro" id="IPR035906">
    <property type="entry name" value="MetI-like_sf"/>
</dbReference>
<feature type="transmembrane region" description="Helical" evidence="7">
    <location>
        <begin position="271"/>
        <end position="296"/>
    </location>
</feature>
<name>A0A317PEG7_9HYPH</name>
<evidence type="ECO:0000256" key="2">
    <source>
        <dbReference type="ARBA" id="ARBA00022448"/>
    </source>
</evidence>
<evidence type="ECO:0000256" key="5">
    <source>
        <dbReference type="ARBA" id="ARBA00022989"/>
    </source>
</evidence>
<feature type="transmembrane region" description="Helical" evidence="7">
    <location>
        <begin position="316"/>
        <end position="339"/>
    </location>
</feature>
<organism evidence="9 10">
    <name type="scientific">Hoeflea marina</name>
    <dbReference type="NCBI Taxonomy" id="274592"/>
    <lineage>
        <taxon>Bacteria</taxon>
        <taxon>Pseudomonadati</taxon>
        <taxon>Pseudomonadota</taxon>
        <taxon>Alphaproteobacteria</taxon>
        <taxon>Hyphomicrobiales</taxon>
        <taxon>Rhizobiaceae</taxon>
        <taxon>Hoeflea</taxon>
    </lineage>
</organism>
<comment type="similarity">
    <text evidence="7">Belongs to the binding-protein-dependent transport system permease family.</text>
</comment>
<evidence type="ECO:0000256" key="3">
    <source>
        <dbReference type="ARBA" id="ARBA00022475"/>
    </source>
</evidence>
<evidence type="ECO:0000259" key="8">
    <source>
        <dbReference type="PROSITE" id="PS50928"/>
    </source>
</evidence>
<feature type="domain" description="ABC transmembrane type-1" evidence="8">
    <location>
        <begin position="34"/>
        <end position="240"/>
    </location>
</feature>
<accession>A0A317PEG7</accession>
<dbReference type="EMBL" id="QGTR01000006">
    <property type="protein sequence ID" value="PWV97810.1"/>
    <property type="molecule type" value="Genomic_DNA"/>
</dbReference>
<dbReference type="AlphaFoldDB" id="A0A317PEG7"/>
<dbReference type="Gene3D" id="1.10.3720.10">
    <property type="entry name" value="MetI-like"/>
    <property type="match status" value="2"/>
</dbReference>
<keyword evidence="6 7" id="KW-0472">Membrane</keyword>
<dbReference type="InterPro" id="IPR000515">
    <property type="entry name" value="MetI-like"/>
</dbReference>